<evidence type="ECO:0008006" key="3">
    <source>
        <dbReference type="Google" id="ProtNLM"/>
    </source>
</evidence>
<organism evidence="1 2">
    <name type="scientific">Nocardiopsis tropica</name>
    <dbReference type="NCBI Taxonomy" id="109330"/>
    <lineage>
        <taxon>Bacteria</taxon>
        <taxon>Bacillati</taxon>
        <taxon>Actinomycetota</taxon>
        <taxon>Actinomycetes</taxon>
        <taxon>Streptosporangiales</taxon>
        <taxon>Nocardiopsidaceae</taxon>
        <taxon>Nocardiopsis</taxon>
    </lineage>
</organism>
<reference evidence="1 2" key="1">
    <citation type="submission" date="2023-07" db="EMBL/GenBank/DDBJ databases">
        <authorList>
            <person name="Girao M."/>
            <person name="Carvalho M.F."/>
        </authorList>
    </citation>
    <scope>NUCLEOTIDE SEQUENCE [LARGE SCALE GENOMIC DNA]</scope>
    <source>
        <strain evidence="1 2">66/93</strain>
    </source>
</reference>
<accession>A0ABU7KSP3</accession>
<evidence type="ECO:0000313" key="1">
    <source>
        <dbReference type="EMBL" id="MEE2052315.1"/>
    </source>
</evidence>
<comment type="caution">
    <text evidence="1">The sequence shown here is derived from an EMBL/GenBank/DDBJ whole genome shotgun (WGS) entry which is preliminary data.</text>
</comment>
<dbReference type="RefSeq" id="WP_330159352.1">
    <property type="nucleotide sequence ID" value="NZ_BAAAJA010000009.1"/>
</dbReference>
<name>A0ABU7KSP3_9ACTN</name>
<dbReference type="Proteomes" id="UP001348641">
    <property type="component" value="Unassembled WGS sequence"/>
</dbReference>
<dbReference type="EMBL" id="JAUUCC010000044">
    <property type="protein sequence ID" value="MEE2052315.1"/>
    <property type="molecule type" value="Genomic_DNA"/>
</dbReference>
<evidence type="ECO:0000313" key="2">
    <source>
        <dbReference type="Proteomes" id="UP001348641"/>
    </source>
</evidence>
<protein>
    <recommendedName>
        <fullName evidence="3">Tetratricopeptide repeat protein</fullName>
    </recommendedName>
</protein>
<gene>
    <name evidence="1" type="ORF">Q8A49_17590</name>
</gene>
<sequence>MDQIEPNRPFRWNVAGGDRLGSLVGDGSEEYDPGYVAELTECAAKVVARSADGDLFFVGRSPDSLYDLLGGVLAGTADAERLNRLPLSLYGYEGRGTTPQERRQLRVNLADAGLSPAGLAGRRRPVVLVDLVAAGSTFGNLHRELRDWIDDERAAWNVIRTKVRYLGVTARGKTSPKTWRWQQHADWVGELPARAVRNVSVSGWLWGYLGNSQPKAEHSFRRHRWADPGVTVPRRDEEARATLNSAVVLHRYGRTPEARERFRRVLAGEPGFREPWLRALAGRVRDA</sequence>
<proteinExistence type="predicted"/>